<dbReference type="InterPro" id="IPR044946">
    <property type="entry name" value="Restrct_endonuc_typeI_TRD_sf"/>
</dbReference>
<evidence type="ECO:0000256" key="3">
    <source>
        <dbReference type="ARBA" id="ARBA00023125"/>
    </source>
</evidence>
<keyword evidence="5" id="KW-0255">Endonuclease</keyword>
<evidence type="ECO:0000259" key="4">
    <source>
        <dbReference type="Pfam" id="PF01420"/>
    </source>
</evidence>
<feature type="domain" description="Type I restriction modification DNA specificity" evidence="4">
    <location>
        <begin position="8"/>
        <end position="156"/>
    </location>
</feature>
<name>A0A2W5V5X5_9CORY</name>
<dbReference type="GO" id="GO:0004519">
    <property type="term" value="F:endonuclease activity"/>
    <property type="evidence" value="ECO:0007669"/>
    <property type="project" value="UniProtKB-KW"/>
</dbReference>
<dbReference type="Gene3D" id="3.90.220.20">
    <property type="entry name" value="DNA methylase specificity domains"/>
    <property type="match status" value="1"/>
</dbReference>
<protein>
    <submittedName>
        <fullName evidence="5">Type II restriction endonuclease subunit M</fullName>
    </submittedName>
</protein>
<dbReference type="GO" id="GO:0003677">
    <property type="term" value="F:DNA binding"/>
    <property type="evidence" value="ECO:0007669"/>
    <property type="project" value="UniProtKB-KW"/>
</dbReference>
<dbReference type="Proteomes" id="UP000249432">
    <property type="component" value="Unassembled WGS sequence"/>
</dbReference>
<dbReference type="RefSeq" id="WP_303734499.1">
    <property type="nucleotide sequence ID" value="NZ_QFRA01000006.1"/>
</dbReference>
<keyword evidence="5" id="KW-0378">Hydrolase</keyword>
<evidence type="ECO:0000313" key="6">
    <source>
        <dbReference type="Proteomes" id="UP000249432"/>
    </source>
</evidence>
<sequence>MSRRKKGDFKLGDLFNVQSSLKRFDANKVTITDSGYPYVVRTSVNNGHRGMIEENPQFLNPGNTISFGQDTATIFYQESPYFTGDKIKILVPKDVRFRRQNAQFIIAAMNKSFNSFSWGASRFNVNTLTNQSIRLPKNADGVDYEWIERFVAELEAYLKVTDLNDTSLTAEEGEDNSTPGRG</sequence>
<evidence type="ECO:0000256" key="1">
    <source>
        <dbReference type="ARBA" id="ARBA00010923"/>
    </source>
</evidence>
<keyword evidence="3" id="KW-0238">DNA-binding</keyword>
<evidence type="ECO:0000256" key="2">
    <source>
        <dbReference type="ARBA" id="ARBA00022747"/>
    </source>
</evidence>
<keyword evidence="2" id="KW-0680">Restriction system</keyword>
<gene>
    <name evidence="5" type="ORF">DI525_03990</name>
</gene>
<comment type="similarity">
    <text evidence="1">Belongs to the type-I restriction system S methylase family.</text>
</comment>
<dbReference type="Pfam" id="PF01420">
    <property type="entry name" value="Methylase_S"/>
    <property type="match status" value="1"/>
</dbReference>
<accession>A0A2W5V5X5</accession>
<dbReference type="InterPro" id="IPR000055">
    <property type="entry name" value="Restrct_endonuc_typeI_TRD"/>
</dbReference>
<comment type="caution">
    <text evidence="5">The sequence shown here is derived from an EMBL/GenBank/DDBJ whole genome shotgun (WGS) entry which is preliminary data.</text>
</comment>
<organism evidence="5 6">
    <name type="scientific">Corynebacterium kroppenstedtii</name>
    <dbReference type="NCBI Taxonomy" id="161879"/>
    <lineage>
        <taxon>Bacteria</taxon>
        <taxon>Bacillati</taxon>
        <taxon>Actinomycetota</taxon>
        <taxon>Actinomycetes</taxon>
        <taxon>Mycobacteriales</taxon>
        <taxon>Corynebacteriaceae</taxon>
        <taxon>Corynebacterium</taxon>
    </lineage>
</organism>
<evidence type="ECO:0000313" key="5">
    <source>
        <dbReference type="EMBL" id="PZR05451.1"/>
    </source>
</evidence>
<dbReference type="SUPFAM" id="SSF116734">
    <property type="entry name" value="DNA methylase specificity domain"/>
    <property type="match status" value="1"/>
</dbReference>
<proteinExistence type="inferred from homology"/>
<dbReference type="GO" id="GO:0009307">
    <property type="term" value="P:DNA restriction-modification system"/>
    <property type="evidence" value="ECO:0007669"/>
    <property type="project" value="UniProtKB-KW"/>
</dbReference>
<dbReference type="EMBL" id="QFRA01000006">
    <property type="protein sequence ID" value="PZR05451.1"/>
    <property type="molecule type" value="Genomic_DNA"/>
</dbReference>
<reference evidence="5 6" key="1">
    <citation type="submission" date="2017-08" db="EMBL/GenBank/DDBJ databases">
        <title>Infants hospitalized years apart are colonized by the same room-sourced microbial strains.</title>
        <authorList>
            <person name="Brooks B."/>
            <person name="Olm M.R."/>
            <person name="Firek B.A."/>
            <person name="Baker R."/>
            <person name="Thomas B.C."/>
            <person name="Morowitz M.J."/>
            <person name="Banfield J.F."/>
        </authorList>
    </citation>
    <scope>NUCLEOTIDE SEQUENCE [LARGE SCALE GENOMIC DNA]</scope>
    <source>
        <strain evidence="5">S2_003_000_R1_3</strain>
    </source>
</reference>
<keyword evidence="5" id="KW-0540">Nuclease</keyword>
<dbReference type="AlphaFoldDB" id="A0A2W5V5X5"/>